<dbReference type="GO" id="GO:0008784">
    <property type="term" value="F:alanine racemase activity"/>
    <property type="evidence" value="ECO:0007669"/>
    <property type="project" value="UniProtKB-UniRule"/>
</dbReference>
<organism evidence="11 12">
    <name type="scientific">Phytoactinopolyspora mesophila</name>
    <dbReference type="NCBI Taxonomy" id="2650750"/>
    <lineage>
        <taxon>Bacteria</taxon>
        <taxon>Bacillati</taxon>
        <taxon>Actinomycetota</taxon>
        <taxon>Actinomycetes</taxon>
        <taxon>Jiangellales</taxon>
        <taxon>Jiangellaceae</taxon>
        <taxon>Phytoactinopolyspora</taxon>
    </lineage>
</organism>
<dbReference type="Gene3D" id="3.20.20.10">
    <property type="entry name" value="Alanine racemase"/>
    <property type="match status" value="1"/>
</dbReference>
<dbReference type="PANTHER" id="PTHR30511:SF0">
    <property type="entry name" value="ALANINE RACEMASE, CATABOLIC-RELATED"/>
    <property type="match status" value="1"/>
</dbReference>
<dbReference type="EMBL" id="WLZY01000003">
    <property type="protein sequence ID" value="NDL57533.1"/>
    <property type="molecule type" value="Genomic_DNA"/>
</dbReference>
<dbReference type="UniPathway" id="UPA00042">
    <property type="reaction ID" value="UER00497"/>
</dbReference>
<dbReference type="FunFam" id="2.40.37.10:FF:000015">
    <property type="entry name" value="Alanine racemase"/>
    <property type="match status" value="1"/>
</dbReference>
<evidence type="ECO:0000256" key="9">
    <source>
        <dbReference type="PIRSR" id="PIRSR600821-52"/>
    </source>
</evidence>
<comment type="cofactor">
    <cofactor evidence="2 7 8">
        <name>pyridoxal 5'-phosphate</name>
        <dbReference type="ChEBI" id="CHEBI:597326"/>
    </cofactor>
</comment>
<dbReference type="PANTHER" id="PTHR30511">
    <property type="entry name" value="ALANINE RACEMASE"/>
    <property type="match status" value="1"/>
</dbReference>
<dbReference type="InterPro" id="IPR001608">
    <property type="entry name" value="Ala_racemase_N"/>
</dbReference>
<dbReference type="Gene3D" id="2.40.37.10">
    <property type="entry name" value="Lyase, Ornithine Decarboxylase, Chain A, domain 1"/>
    <property type="match status" value="1"/>
</dbReference>
<dbReference type="PROSITE" id="PS00395">
    <property type="entry name" value="ALANINE_RACEMASE"/>
    <property type="match status" value="1"/>
</dbReference>
<dbReference type="InterPro" id="IPR020622">
    <property type="entry name" value="Ala_racemase_pyridoxalP-BS"/>
</dbReference>
<dbReference type="Pfam" id="PF01168">
    <property type="entry name" value="Ala_racemase_N"/>
    <property type="match status" value="1"/>
</dbReference>
<dbReference type="NCBIfam" id="TIGR00492">
    <property type="entry name" value="alr"/>
    <property type="match status" value="1"/>
</dbReference>
<dbReference type="InterPro" id="IPR029066">
    <property type="entry name" value="PLP-binding_barrel"/>
</dbReference>
<evidence type="ECO:0000256" key="3">
    <source>
        <dbReference type="ARBA" id="ARBA00013089"/>
    </source>
</evidence>
<gene>
    <name evidence="11" type="primary">alr</name>
    <name evidence="11" type="ORF">F7O44_10650</name>
</gene>
<evidence type="ECO:0000256" key="6">
    <source>
        <dbReference type="ARBA" id="ARBA00072221"/>
    </source>
</evidence>
<feature type="active site" description="Proton acceptor; specific for D-alanine" evidence="7">
    <location>
        <position position="42"/>
    </location>
</feature>
<dbReference type="EC" id="5.1.1.1" evidence="3 7"/>
<dbReference type="RefSeq" id="WP_162450231.1">
    <property type="nucleotide sequence ID" value="NZ_WLZY01000003.1"/>
</dbReference>
<name>A0A7K3M2K2_9ACTN</name>
<dbReference type="SUPFAM" id="SSF51419">
    <property type="entry name" value="PLP-binding barrel"/>
    <property type="match status" value="1"/>
</dbReference>
<comment type="similarity">
    <text evidence="7">Belongs to the alanine racemase family.</text>
</comment>
<dbReference type="CDD" id="cd00430">
    <property type="entry name" value="PLPDE_III_AR"/>
    <property type="match status" value="1"/>
</dbReference>
<dbReference type="InterPro" id="IPR009006">
    <property type="entry name" value="Ala_racemase/Decarboxylase_C"/>
</dbReference>
<evidence type="ECO:0000313" key="11">
    <source>
        <dbReference type="EMBL" id="NDL57533.1"/>
    </source>
</evidence>
<feature type="domain" description="Alanine racemase C-terminal" evidence="10">
    <location>
        <begin position="253"/>
        <end position="385"/>
    </location>
</feature>
<dbReference type="FunFam" id="3.20.20.10:FF:000002">
    <property type="entry name" value="Alanine racemase"/>
    <property type="match status" value="1"/>
</dbReference>
<accession>A0A7K3M2K2</accession>
<proteinExistence type="inferred from homology"/>
<dbReference type="GO" id="GO:0005829">
    <property type="term" value="C:cytosol"/>
    <property type="evidence" value="ECO:0007669"/>
    <property type="project" value="TreeGrafter"/>
</dbReference>
<feature type="active site" description="Proton acceptor; specific for L-alanine" evidence="7">
    <location>
        <position position="274"/>
    </location>
</feature>
<evidence type="ECO:0000256" key="7">
    <source>
        <dbReference type="HAMAP-Rule" id="MF_01201"/>
    </source>
</evidence>
<dbReference type="Proteomes" id="UP000460435">
    <property type="component" value="Unassembled WGS sequence"/>
</dbReference>
<comment type="caution">
    <text evidence="11">The sequence shown here is derived from an EMBL/GenBank/DDBJ whole genome shotgun (WGS) entry which is preliminary data.</text>
</comment>
<comment type="catalytic activity">
    <reaction evidence="1 7">
        <text>L-alanine = D-alanine</text>
        <dbReference type="Rhea" id="RHEA:20249"/>
        <dbReference type="ChEBI" id="CHEBI:57416"/>
        <dbReference type="ChEBI" id="CHEBI:57972"/>
        <dbReference type="EC" id="5.1.1.1"/>
    </reaction>
</comment>
<dbReference type="AlphaFoldDB" id="A0A7K3M2K2"/>
<dbReference type="GO" id="GO:0030632">
    <property type="term" value="P:D-alanine biosynthetic process"/>
    <property type="evidence" value="ECO:0007669"/>
    <property type="project" value="UniProtKB-UniRule"/>
</dbReference>
<evidence type="ECO:0000256" key="1">
    <source>
        <dbReference type="ARBA" id="ARBA00000316"/>
    </source>
</evidence>
<feature type="binding site" evidence="7 9">
    <location>
        <position position="327"/>
    </location>
    <ligand>
        <name>substrate</name>
    </ligand>
</feature>
<dbReference type="PRINTS" id="PR00992">
    <property type="entry name" value="ALARACEMASE"/>
</dbReference>
<evidence type="ECO:0000256" key="8">
    <source>
        <dbReference type="PIRSR" id="PIRSR600821-50"/>
    </source>
</evidence>
<dbReference type="SMART" id="SM01005">
    <property type="entry name" value="Ala_racemase_C"/>
    <property type="match status" value="1"/>
</dbReference>
<feature type="binding site" evidence="7 9">
    <location>
        <position position="140"/>
    </location>
    <ligand>
        <name>substrate</name>
    </ligand>
</feature>
<evidence type="ECO:0000256" key="4">
    <source>
        <dbReference type="ARBA" id="ARBA00022898"/>
    </source>
</evidence>
<keyword evidence="4 7" id="KW-0663">Pyridoxal phosphate</keyword>
<evidence type="ECO:0000256" key="2">
    <source>
        <dbReference type="ARBA" id="ARBA00001933"/>
    </source>
</evidence>
<dbReference type="SUPFAM" id="SSF50621">
    <property type="entry name" value="Alanine racemase C-terminal domain-like"/>
    <property type="match status" value="1"/>
</dbReference>
<evidence type="ECO:0000259" key="10">
    <source>
        <dbReference type="SMART" id="SM01005"/>
    </source>
</evidence>
<sequence>MGDHVRGAVPHAQVLVDLSAIRDNAAELRVRAGSAELMAVVKADGYGHGLVPAARAAQVGGATWLGTAVLAEALALRAAGIEGRLMAWLCAPGERWTDALAADVDVSAAAPWVVAEIADAARETGRIARLHLKIDTGLGRSGSTEADWPGLVDVALKAQAEGLVNVVGLWSHFAIADAPEHPANVAQVETFRSAVALAEARGVRPEVRHLANSAATLMSPHTHFDLVRTGLAVYGLSPLADVVSPGDVGLRPAMSVRARLALVKRVTAGQGVSYGHFHVTDRETNLALVPLGYADGVPRHGSSGDGGPGGPVLIGGKIRRVAGRVCMDQFVVDAGDDHLQAGDEVVLFGDGTSGEPTAQDWAQACRTISYEIVTRFAPRLPRTYIDREAAL</sequence>
<dbReference type="InterPro" id="IPR011079">
    <property type="entry name" value="Ala_racemase_C"/>
</dbReference>
<evidence type="ECO:0000313" key="12">
    <source>
        <dbReference type="Proteomes" id="UP000460435"/>
    </source>
</evidence>
<keyword evidence="12" id="KW-1185">Reference proteome</keyword>
<comment type="function">
    <text evidence="7">Catalyzes the interconversion of L-alanine and D-alanine. May also act on other amino acids.</text>
</comment>
<feature type="modified residue" description="N6-(pyridoxal phosphate)lysine" evidence="7 8">
    <location>
        <position position="42"/>
    </location>
</feature>
<evidence type="ECO:0000256" key="5">
    <source>
        <dbReference type="ARBA" id="ARBA00023235"/>
    </source>
</evidence>
<dbReference type="HAMAP" id="MF_01201">
    <property type="entry name" value="Ala_racemase"/>
    <property type="match status" value="1"/>
</dbReference>
<keyword evidence="5 7" id="KW-0413">Isomerase</keyword>
<dbReference type="Pfam" id="PF00842">
    <property type="entry name" value="Ala_racemase_C"/>
    <property type="match status" value="1"/>
</dbReference>
<reference evidence="11 12" key="1">
    <citation type="submission" date="2019-11" db="EMBL/GenBank/DDBJ databases">
        <authorList>
            <person name="Li X.-J."/>
            <person name="Feng X.-M."/>
        </authorList>
    </citation>
    <scope>NUCLEOTIDE SEQUENCE [LARGE SCALE GENOMIC DNA]</scope>
    <source>
        <strain evidence="11 12">XMNu-373</strain>
    </source>
</reference>
<dbReference type="GO" id="GO:0030170">
    <property type="term" value="F:pyridoxal phosphate binding"/>
    <property type="evidence" value="ECO:0007669"/>
    <property type="project" value="UniProtKB-UniRule"/>
</dbReference>
<dbReference type="InterPro" id="IPR000821">
    <property type="entry name" value="Ala_racemase"/>
</dbReference>
<protein>
    <recommendedName>
        <fullName evidence="6 7">Alanine racemase</fullName>
        <ecNumber evidence="3 7">5.1.1.1</ecNumber>
    </recommendedName>
</protein>
<comment type="pathway">
    <text evidence="7">Amino-acid biosynthesis; D-alanine biosynthesis; D-alanine from L-alanine: step 1/1.</text>
</comment>
<dbReference type="GO" id="GO:0009252">
    <property type="term" value="P:peptidoglycan biosynthetic process"/>
    <property type="evidence" value="ECO:0007669"/>
    <property type="project" value="TreeGrafter"/>
</dbReference>